<organism evidence="2 3">
    <name type="scientific">Pristionchus entomophagus</name>
    <dbReference type="NCBI Taxonomy" id="358040"/>
    <lineage>
        <taxon>Eukaryota</taxon>
        <taxon>Metazoa</taxon>
        <taxon>Ecdysozoa</taxon>
        <taxon>Nematoda</taxon>
        <taxon>Chromadorea</taxon>
        <taxon>Rhabditida</taxon>
        <taxon>Rhabditina</taxon>
        <taxon>Diplogasteromorpha</taxon>
        <taxon>Diplogasteroidea</taxon>
        <taxon>Neodiplogasteridae</taxon>
        <taxon>Pristionchus</taxon>
    </lineage>
</organism>
<evidence type="ECO:0000313" key="2">
    <source>
        <dbReference type="EMBL" id="GMS82953.1"/>
    </source>
</evidence>
<feature type="non-terminal residue" evidence="2">
    <location>
        <position position="93"/>
    </location>
</feature>
<dbReference type="InterPro" id="IPR036047">
    <property type="entry name" value="F-box-like_dom_sf"/>
</dbReference>
<protein>
    <recommendedName>
        <fullName evidence="1">F-box domain-containing protein</fullName>
    </recommendedName>
</protein>
<accession>A0AAV5SIP9</accession>
<keyword evidence="3" id="KW-1185">Reference proteome</keyword>
<feature type="domain" description="F-box" evidence="1">
    <location>
        <begin position="17"/>
        <end position="65"/>
    </location>
</feature>
<dbReference type="AlphaFoldDB" id="A0AAV5SIP9"/>
<gene>
    <name evidence="2" type="ORF">PENTCL1PPCAC_5128</name>
</gene>
<name>A0AAV5SIP9_9BILA</name>
<dbReference type="SUPFAM" id="SSF81383">
    <property type="entry name" value="F-box domain"/>
    <property type="match status" value="1"/>
</dbReference>
<evidence type="ECO:0000259" key="1">
    <source>
        <dbReference type="PROSITE" id="PS50181"/>
    </source>
</evidence>
<proteinExistence type="predicted"/>
<sequence length="93" mass="10526">SDANAVREEESVVFDQPFPILDLPKEIMTNIIRKMSMKDRASFALVNDYLNELEKKAGHRSFESLTFVQRSDGKIMIDNISLADKCNQSTSAD</sequence>
<dbReference type="Pfam" id="PF00646">
    <property type="entry name" value="F-box"/>
    <property type="match status" value="1"/>
</dbReference>
<reference evidence="2" key="1">
    <citation type="submission" date="2023-10" db="EMBL/GenBank/DDBJ databases">
        <title>Genome assembly of Pristionchus species.</title>
        <authorList>
            <person name="Yoshida K."/>
            <person name="Sommer R.J."/>
        </authorList>
    </citation>
    <scope>NUCLEOTIDE SEQUENCE</scope>
    <source>
        <strain evidence="2">RS0144</strain>
    </source>
</reference>
<dbReference type="EMBL" id="BTSX01000002">
    <property type="protein sequence ID" value="GMS82953.1"/>
    <property type="molecule type" value="Genomic_DNA"/>
</dbReference>
<dbReference type="Proteomes" id="UP001432027">
    <property type="component" value="Unassembled WGS sequence"/>
</dbReference>
<comment type="caution">
    <text evidence="2">The sequence shown here is derived from an EMBL/GenBank/DDBJ whole genome shotgun (WGS) entry which is preliminary data.</text>
</comment>
<evidence type="ECO:0000313" key="3">
    <source>
        <dbReference type="Proteomes" id="UP001432027"/>
    </source>
</evidence>
<dbReference type="InterPro" id="IPR001810">
    <property type="entry name" value="F-box_dom"/>
</dbReference>
<feature type="non-terminal residue" evidence="2">
    <location>
        <position position="1"/>
    </location>
</feature>
<dbReference type="PROSITE" id="PS50181">
    <property type="entry name" value="FBOX"/>
    <property type="match status" value="1"/>
</dbReference>